<feature type="compositionally biased region" description="Basic residues" evidence="20">
    <location>
        <begin position="1125"/>
        <end position="1135"/>
    </location>
</feature>
<feature type="domain" description="Anthranilate synthase component I N-terminal" evidence="23">
    <location>
        <begin position="321"/>
        <end position="464"/>
    </location>
</feature>
<evidence type="ECO:0000256" key="8">
    <source>
        <dbReference type="ARBA" id="ARBA00020634"/>
    </source>
</evidence>
<dbReference type="GO" id="GO:0006357">
    <property type="term" value="P:regulation of transcription by RNA polymerase II"/>
    <property type="evidence" value="ECO:0007669"/>
    <property type="project" value="InterPro"/>
</dbReference>
<keyword evidence="11" id="KW-0315">Glutamine amidotransferase</keyword>
<reference evidence="24 25" key="1">
    <citation type="submission" date="2014-06" db="EMBL/GenBank/DDBJ databases">
        <title>The Genome of the Aflatoxigenic Filamentous Fungus Aspergillus nomius.</title>
        <authorList>
            <person name="Moore M.G."/>
            <person name="Shannon B.M."/>
            <person name="Brian M.M."/>
        </authorList>
    </citation>
    <scope>NUCLEOTIDE SEQUENCE [LARGE SCALE GENOMIC DNA]</scope>
    <source>
        <strain evidence="24 25">NRRL 13137</strain>
    </source>
</reference>
<protein>
    <recommendedName>
        <fullName evidence="8">Mediator of RNA polymerase II transcription subunit 6</fullName>
        <ecNumber evidence="7">2.6.1.85</ecNumber>
    </recommendedName>
    <alternativeName>
        <fullName evidence="17">Mediator complex subunit 6</fullName>
    </alternativeName>
    <alternativeName>
        <fullName evidence="18">Para-aminobenzoate synthase</fullName>
    </alternativeName>
    <alternativeName>
        <fullName evidence="19">p-aminobenzoic acid synthase</fullName>
    </alternativeName>
</protein>
<dbReference type="GO" id="GO:0005737">
    <property type="term" value="C:cytoplasm"/>
    <property type="evidence" value="ECO:0007669"/>
    <property type="project" value="TreeGrafter"/>
</dbReference>
<dbReference type="CDD" id="cd01743">
    <property type="entry name" value="GATase1_Anthranilate_Synthase"/>
    <property type="match status" value="1"/>
</dbReference>
<keyword evidence="9" id="KW-0808">Transferase</keyword>
<evidence type="ECO:0000256" key="17">
    <source>
        <dbReference type="ARBA" id="ARBA00031259"/>
    </source>
</evidence>
<evidence type="ECO:0000259" key="22">
    <source>
        <dbReference type="Pfam" id="PF00425"/>
    </source>
</evidence>
<feature type="region of interest" description="Disordered" evidence="20">
    <location>
        <begin position="1099"/>
        <end position="1138"/>
    </location>
</feature>
<dbReference type="InterPro" id="IPR017926">
    <property type="entry name" value="GATASE"/>
</dbReference>
<comment type="subunit">
    <text evidence="6">Component of the Mediator complex.</text>
</comment>
<feature type="domain" description="Glutamine amidotransferase" evidence="21">
    <location>
        <begin position="31"/>
        <end position="182"/>
    </location>
</feature>
<dbReference type="UniPathway" id="UPA00077">
    <property type="reaction ID" value="UER00149"/>
</dbReference>
<dbReference type="AlphaFoldDB" id="A0A0L1IPQ4"/>
<evidence type="ECO:0000256" key="16">
    <source>
        <dbReference type="ARBA" id="ARBA00025687"/>
    </source>
</evidence>
<dbReference type="PANTHER" id="PTHR11236">
    <property type="entry name" value="AMINOBENZOATE/ANTHRANILATE SYNTHASE"/>
    <property type="match status" value="1"/>
</dbReference>
<evidence type="ECO:0000256" key="11">
    <source>
        <dbReference type="ARBA" id="ARBA00022962"/>
    </source>
</evidence>
<dbReference type="GO" id="GO:0008153">
    <property type="term" value="P:4-aminobenzoate biosynthetic process"/>
    <property type="evidence" value="ECO:0007669"/>
    <property type="project" value="TreeGrafter"/>
</dbReference>
<dbReference type="FunFam" id="3.10.450.580:FF:000003">
    <property type="entry name" value="Mediator of RNA polymerase II transcription subunit 6"/>
    <property type="match status" value="1"/>
</dbReference>
<dbReference type="GO" id="GO:0016592">
    <property type="term" value="C:mediator complex"/>
    <property type="evidence" value="ECO:0007669"/>
    <property type="project" value="InterPro"/>
</dbReference>
<dbReference type="InterPro" id="IPR029062">
    <property type="entry name" value="Class_I_gatase-like"/>
</dbReference>
<dbReference type="SUPFAM" id="SSF56322">
    <property type="entry name" value="ADC synthase"/>
    <property type="match status" value="1"/>
</dbReference>
<comment type="function">
    <text evidence="16">Component of the Mediator complex, a coactivator involved in the regulated transcription of nearly all RNA polymerase II-dependent genes. Mediator functions as a bridge to convey information from gene-specific regulatory proteins to the basal RNA polymerase II transcription machinery. Mediator is recruited to promoters by direct interactions with regulatory proteins and serves as a scaffold for the assembly of a functional preinitiation complex with RNA polymerase II and the general transcription factors.</text>
</comment>
<feature type="region of interest" description="Disordered" evidence="20">
    <location>
        <begin position="1004"/>
        <end position="1044"/>
    </location>
</feature>
<evidence type="ECO:0000256" key="5">
    <source>
        <dbReference type="ARBA" id="ARBA00007526"/>
    </source>
</evidence>
<evidence type="ECO:0000256" key="19">
    <source>
        <dbReference type="ARBA" id="ARBA00031904"/>
    </source>
</evidence>
<dbReference type="GO" id="GO:0046656">
    <property type="term" value="P:folic acid biosynthetic process"/>
    <property type="evidence" value="ECO:0007669"/>
    <property type="project" value="UniProtKB-KW"/>
</dbReference>
<dbReference type="PANTHER" id="PTHR11236:SF18">
    <property type="entry name" value="AMINODEOXYCHORISMATE SYNTHASE"/>
    <property type="match status" value="1"/>
</dbReference>
<evidence type="ECO:0000256" key="4">
    <source>
        <dbReference type="ARBA" id="ARBA00005970"/>
    </source>
</evidence>
<comment type="similarity">
    <text evidence="5">Belongs to the Mediator complex subunit 6 family.</text>
</comment>
<dbReference type="Pfam" id="PF04934">
    <property type="entry name" value="Med6"/>
    <property type="match status" value="1"/>
</dbReference>
<organism evidence="24 25">
    <name type="scientific">Aspergillus nomiae NRRL (strain ATCC 15546 / NRRL 13137 / CBS 260.88 / M93)</name>
    <dbReference type="NCBI Taxonomy" id="1509407"/>
    <lineage>
        <taxon>Eukaryota</taxon>
        <taxon>Fungi</taxon>
        <taxon>Dikarya</taxon>
        <taxon>Ascomycota</taxon>
        <taxon>Pezizomycotina</taxon>
        <taxon>Eurotiomycetes</taxon>
        <taxon>Eurotiomycetidae</taxon>
        <taxon>Eurotiales</taxon>
        <taxon>Aspergillaceae</taxon>
        <taxon>Aspergillus</taxon>
        <taxon>Aspergillus subgen. Circumdati</taxon>
    </lineage>
</organism>
<evidence type="ECO:0000256" key="14">
    <source>
        <dbReference type="ARBA" id="ARBA00023163"/>
    </source>
</evidence>
<evidence type="ECO:0000256" key="10">
    <source>
        <dbReference type="ARBA" id="ARBA00022909"/>
    </source>
</evidence>
<keyword evidence="14" id="KW-0804">Transcription</keyword>
<evidence type="ECO:0000256" key="12">
    <source>
        <dbReference type="ARBA" id="ARBA00023015"/>
    </source>
</evidence>
<dbReference type="InterPro" id="IPR006221">
    <property type="entry name" value="TrpG/PapA_dom"/>
</dbReference>
<feature type="region of interest" description="Disordered" evidence="20">
    <location>
        <begin position="1"/>
        <end position="22"/>
    </location>
</feature>
<comment type="catalytic activity">
    <reaction evidence="1">
        <text>chorismate + L-glutamine = 4-amino-4-deoxychorismate + L-glutamate</text>
        <dbReference type="Rhea" id="RHEA:11672"/>
        <dbReference type="ChEBI" id="CHEBI:29748"/>
        <dbReference type="ChEBI" id="CHEBI:29985"/>
        <dbReference type="ChEBI" id="CHEBI:58359"/>
        <dbReference type="ChEBI" id="CHEBI:58406"/>
        <dbReference type="EC" id="2.6.1.85"/>
    </reaction>
</comment>
<dbReference type="Gene3D" id="3.60.120.10">
    <property type="entry name" value="Anthranilate synthase"/>
    <property type="match status" value="1"/>
</dbReference>
<evidence type="ECO:0000259" key="23">
    <source>
        <dbReference type="Pfam" id="PF04715"/>
    </source>
</evidence>
<evidence type="ECO:0000256" key="18">
    <source>
        <dbReference type="ARBA" id="ARBA00031329"/>
    </source>
</evidence>
<dbReference type="Proteomes" id="UP000037505">
    <property type="component" value="Unassembled WGS sequence"/>
</dbReference>
<evidence type="ECO:0000313" key="24">
    <source>
        <dbReference type="EMBL" id="KNG81335.1"/>
    </source>
</evidence>
<dbReference type="Gene3D" id="3.10.450.580">
    <property type="entry name" value="Mediator complex, subunit Med6"/>
    <property type="match status" value="1"/>
</dbReference>
<comment type="similarity">
    <text evidence="4">In the C-terminal section; belongs to the anthranilate synthase component I family.</text>
</comment>
<dbReference type="FunFam" id="3.60.120.10:FF:000009">
    <property type="entry name" value="Para-aminobenzoate synthase PabaA"/>
    <property type="match status" value="1"/>
</dbReference>
<dbReference type="InterPro" id="IPR005801">
    <property type="entry name" value="ADC_synthase"/>
</dbReference>
<dbReference type="PROSITE" id="PS51273">
    <property type="entry name" value="GATASE_TYPE_1"/>
    <property type="match status" value="1"/>
</dbReference>
<sequence>MAPLLGSWTAPSAGGPSKAHLHTSPQKNILYVDAYDSFSYNVVAMLEEVLGVKVTVIMIDSEWPGGNKTEFLQCFEAVVLGPGPGDPNVPEDIGIMRDIWVLSDADLLPVFGICLGFQSLCLHHSIAIERLPYPLHGQVYRISTAEKDVFENLQDVEVTLYHSLYAKLDDSLEAALTEYSGEQIKANADLDLLAWLPIEQDNVSGRTIIPMAVRHSEKPFWGVQFHPESCKSDRAVCSELLKKWWELTLDYNKKHGRGGCGNLPEDIIRRQSDVASLPEIALTMLNWCASTSRSSAFRSLTTSKLNAEFICEHLNAPGSPTVLFQSNGRYSIISVPGPTSWRLEYYAQAETLLVERLQAHSNEYTDCSVKKSLSVHDLWETLRYLMDMKKVESGDDSVPFWGGFLGYFSYEMGLACLARPKTHSDDPHGSLPPQNCAAAPDPADVSLLWSERSVIVDNETGRITIQSTRNADNVSNGWLDETLQYITELSRAGVLENEDVSFDTGYLDTVLRQCVIHFPDEQTYKRQLEACKAELEAGESYELCLTCETSITLPSPSKDSERIAFPWELYKRLRKYNPAAFSAYARLGTVKVVSSSPECFLNWDRSFTLEMKPMKGTVRKSASMTMKKAKEILGSTKEMAENLMIADLIRHDLYGICGSGGVHVEKLLEVEDHGRVYQMITHVKGDVDPGRPGFAVRNVPHLRSSNMSAYGLTALQRCLPPGSMTGAPKERSCMHLSLIEARKRGIYSGVMGFLDLGGGGSFSVLIRTAFSCSDDKDNEQTWRIGAGGAVTILSTADGEWNEMLTKLTTVCGVFAPSDLQGSGKLSTIAIDFMASAQDGSMEEILWRSPAHVQMMGGFLHSNNILFYFAESPFFDATSNNASLAIQANYNETLRHFVETREAFEGRLKTMQGLEFVVAYDPLQAAAQSETSFAHEPSNTWVIRKQTRRKRAGQDDEVVVLSTYFVVGDCIYMAPSVASVVGNRLLSAVTSLTSLLKTASSLPSFTPSHGHTYMPPVPKPTDSSQPGTQSQQSKENTPMPDADSTKALLVGPQTANAGAVLQDTRTFAESFSLLARYGEEFMDENPLVGEPGSFILSKSGDTDRGAVSKQPPNVSAQGASLERLKSRSTRLAKHPRKEPLRRPSMITRCERRRPRLGVERTSPKIHDTLVLITLGTW</sequence>
<evidence type="ECO:0000256" key="9">
    <source>
        <dbReference type="ARBA" id="ARBA00022679"/>
    </source>
</evidence>
<evidence type="ECO:0000313" key="25">
    <source>
        <dbReference type="Proteomes" id="UP000037505"/>
    </source>
</evidence>
<dbReference type="GO" id="GO:0046654">
    <property type="term" value="P:tetrahydrofolate biosynthetic process"/>
    <property type="evidence" value="ECO:0007669"/>
    <property type="project" value="UniProtKB-UniPathway"/>
</dbReference>
<evidence type="ECO:0000256" key="1">
    <source>
        <dbReference type="ARBA" id="ARBA00001000"/>
    </source>
</evidence>
<dbReference type="InterPro" id="IPR007018">
    <property type="entry name" value="Mediator_Med6"/>
</dbReference>
<evidence type="ECO:0000256" key="2">
    <source>
        <dbReference type="ARBA" id="ARBA00004123"/>
    </source>
</evidence>
<dbReference type="NCBIfam" id="TIGR01823">
    <property type="entry name" value="PabB-fungal"/>
    <property type="match status" value="1"/>
</dbReference>
<dbReference type="InterPro" id="IPR038566">
    <property type="entry name" value="Mediator_Med6_sf"/>
</dbReference>
<evidence type="ECO:0000256" key="13">
    <source>
        <dbReference type="ARBA" id="ARBA00023159"/>
    </source>
</evidence>
<keyword evidence="12" id="KW-0805">Transcription regulation</keyword>
<dbReference type="Gene3D" id="3.40.50.880">
    <property type="match status" value="1"/>
</dbReference>
<dbReference type="GO" id="GO:0000162">
    <property type="term" value="P:L-tryptophan biosynthetic process"/>
    <property type="evidence" value="ECO:0007669"/>
    <property type="project" value="TreeGrafter"/>
</dbReference>
<feature type="domain" description="Chorismate-utilising enzyme C-terminal" evidence="22">
    <location>
        <begin position="521"/>
        <end position="806"/>
    </location>
</feature>
<dbReference type="PRINTS" id="PR00096">
    <property type="entry name" value="GATASE"/>
</dbReference>
<comment type="subcellular location">
    <subcellularLocation>
        <location evidence="2">Nucleus</location>
    </subcellularLocation>
</comment>
<accession>A0A0L1IPQ4</accession>
<dbReference type="GO" id="GO:0003712">
    <property type="term" value="F:transcription coregulator activity"/>
    <property type="evidence" value="ECO:0007669"/>
    <property type="project" value="InterPro"/>
</dbReference>
<keyword evidence="15" id="KW-0539">Nucleus</keyword>
<evidence type="ECO:0000256" key="20">
    <source>
        <dbReference type="SAM" id="MobiDB-lite"/>
    </source>
</evidence>
<comment type="pathway">
    <text evidence="3">Cofactor biosynthesis; tetrahydrofolate biosynthesis; 4-aminobenzoate from chorismate: step 1/2.</text>
</comment>
<evidence type="ECO:0000259" key="21">
    <source>
        <dbReference type="Pfam" id="PF00117"/>
    </source>
</evidence>
<evidence type="ECO:0000256" key="3">
    <source>
        <dbReference type="ARBA" id="ARBA00005009"/>
    </source>
</evidence>
<feature type="compositionally biased region" description="Polar residues" evidence="20">
    <location>
        <begin position="1020"/>
        <end position="1035"/>
    </location>
</feature>
<dbReference type="EC" id="2.6.1.85" evidence="7"/>
<dbReference type="Pfam" id="PF00117">
    <property type="entry name" value="GATase"/>
    <property type="match status" value="1"/>
</dbReference>
<dbReference type="InterPro" id="IPR019999">
    <property type="entry name" value="Anth_synth_I-like"/>
</dbReference>
<evidence type="ECO:0000256" key="7">
    <source>
        <dbReference type="ARBA" id="ARBA00013139"/>
    </source>
</evidence>
<keyword evidence="25" id="KW-1185">Reference proteome</keyword>
<comment type="caution">
    <text evidence="24">The sequence shown here is derived from an EMBL/GenBank/DDBJ whole genome shotgun (WGS) entry which is preliminary data.</text>
</comment>
<proteinExistence type="inferred from homology"/>
<dbReference type="PRINTS" id="PR00097">
    <property type="entry name" value="ANTSNTHASEII"/>
</dbReference>
<dbReference type="InterPro" id="IPR006805">
    <property type="entry name" value="Anth_synth_I_N"/>
</dbReference>
<keyword evidence="10" id="KW-0289">Folate biosynthesis</keyword>
<gene>
    <name evidence="24" type="ORF">ANOM_010763</name>
</gene>
<dbReference type="GeneID" id="26812567"/>
<dbReference type="InterPro" id="IPR015890">
    <property type="entry name" value="Chorismate_C"/>
</dbReference>
<dbReference type="Pfam" id="PF04715">
    <property type="entry name" value="Anth_synt_I_N"/>
    <property type="match status" value="1"/>
</dbReference>
<dbReference type="STRING" id="1509407.A0A0L1IPQ4"/>
<evidence type="ECO:0000256" key="15">
    <source>
        <dbReference type="ARBA" id="ARBA00023242"/>
    </source>
</evidence>
<evidence type="ECO:0000256" key="6">
    <source>
        <dbReference type="ARBA" id="ARBA00011837"/>
    </source>
</evidence>
<keyword evidence="13" id="KW-0010">Activator</keyword>
<name>A0A0L1IPQ4_ASPN3</name>
<dbReference type="Pfam" id="PF00425">
    <property type="entry name" value="Chorismate_bind"/>
    <property type="match status" value="1"/>
</dbReference>
<dbReference type="RefSeq" id="XP_015402258.1">
    <property type="nucleotide sequence ID" value="XM_015556019.1"/>
</dbReference>
<dbReference type="InterPro" id="IPR010117">
    <property type="entry name" value="PabB_fungal"/>
</dbReference>
<dbReference type="OrthoDB" id="64220at2759"/>
<dbReference type="EMBL" id="JNOM01000462">
    <property type="protein sequence ID" value="KNG81335.1"/>
    <property type="molecule type" value="Genomic_DNA"/>
</dbReference>
<dbReference type="GO" id="GO:0046820">
    <property type="term" value="F:4-amino-4-deoxychorismate synthase activity"/>
    <property type="evidence" value="ECO:0007669"/>
    <property type="project" value="UniProtKB-EC"/>
</dbReference>
<dbReference type="SUPFAM" id="SSF52317">
    <property type="entry name" value="Class I glutamine amidotransferase-like"/>
    <property type="match status" value="1"/>
</dbReference>